<comment type="caution">
    <text evidence="7">The sequence shown here is derived from an EMBL/GenBank/DDBJ whole genome shotgun (WGS) entry which is preliminary data.</text>
</comment>
<reference evidence="7 8" key="1">
    <citation type="submission" date="2015-12" db="EMBL/GenBank/DDBJ databases">
        <title>Dictyostelia acquired genes for synthesis and detection of signals that induce cell-type specialization by lateral gene transfer from prokaryotes.</title>
        <authorList>
            <person name="Gloeckner G."/>
            <person name="Schaap P."/>
        </authorList>
    </citation>
    <scope>NUCLEOTIDE SEQUENCE [LARGE SCALE GENOMIC DNA]</scope>
    <source>
        <strain evidence="7 8">TK</strain>
    </source>
</reference>
<dbReference type="InterPro" id="IPR014756">
    <property type="entry name" value="Ig_E-set"/>
</dbReference>
<keyword evidence="3" id="KW-0325">Glycoprotein</keyword>
<dbReference type="PROSITE" id="PS51820">
    <property type="entry name" value="PA14"/>
    <property type="match status" value="1"/>
</dbReference>
<evidence type="ECO:0000256" key="4">
    <source>
        <dbReference type="SAM" id="MobiDB-lite"/>
    </source>
</evidence>
<keyword evidence="2" id="KW-0732">Signal</keyword>
<evidence type="ECO:0000256" key="1">
    <source>
        <dbReference type="ARBA" id="ARBA00008709"/>
    </source>
</evidence>
<accession>A0A151ZCE4</accession>
<keyword evidence="5" id="KW-0812">Transmembrane</keyword>
<evidence type="ECO:0000256" key="5">
    <source>
        <dbReference type="SAM" id="Phobius"/>
    </source>
</evidence>
<protein>
    <submittedName>
        <fullName evidence="7">PA14 domain-containing protein</fullName>
    </submittedName>
</protein>
<dbReference type="Proteomes" id="UP000076078">
    <property type="component" value="Unassembled WGS sequence"/>
</dbReference>
<evidence type="ECO:0000313" key="7">
    <source>
        <dbReference type="EMBL" id="KYQ91595.1"/>
    </source>
</evidence>
<dbReference type="PANTHER" id="PTHR31137">
    <property type="entry name" value="PROTEIN PSIB-RELATED-RELATED"/>
    <property type="match status" value="1"/>
</dbReference>
<evidence type="ECO:0000256" key="3">
    <source>
        <dbReference type="ARBA" id="ARBA00023180"/>
    </source>
</evidence>
<sequence>MNGPRLGIVGPLYSELLSDRTPVTNYANDLEIYSWYHEVENISTPVYYGLDMVYNPSLGKYVTQFPDCVSCASNAFFFPIDGKGWDDKVLYPNQYIYNDQNGVPRNYHFCMVLHASFMYTGGEIISISGDDDMFFYVNNRLAIDIGGVHSTTSGNTNLDQKRTELNIELGNRYPIDFFICERKTFGSSLNITTDFELLCEYTDFCGVCEGYGHCCKALRDCDDNEECTIDSCPSPNVTLSGNETFKDHCVHKADLACYDKYGVRVETVEPTLETGGNVTLLGRFGNYLTYQTNVTIGNQTCQLISINSTHLICSIGKGSGIHDITVKVNSKSWFGQSRFEYSKISVTIEPPSVTPSQQQQDPPKIENTNNSDKKALSKGVIAGIAAGAGAILLAAIFTTWYIKKRFDNIEHLRVKKLVESIKDQESE</sequence>
<dbReference type="GO" id="GO:0005576">
    <property type="term" value="C:extracellular region"/>
    <property type="evidence" value="ECO:0007669"/>
    <property type="project" value="TreeGrafter"/>
</dbReference>
<evidence type="ECO:0000259" key="6">
    <source>
        <dbReference type="PROSITE" id="PS51820"/>
    </source>
</evidence>
<dbReference type="SUPFAM" id="SSF81296">
    <property type="entry name" value="E set domains"/>
    <property type="match status" value="1"/>
</dbReference>
<feature type="region of interest" description="Disordered" evidence="4">
    <location>
        <begin position="350"/>
        <end position="371"/>
    </location>
</feature>
<feature type="compositionally biased region" description="Polar residues" evidence="4">
    <location>
        <begin position="354"/>
        <end position="370"/>
    </location>
</feature>
<dbReference type="NCBIfam" id="TIGR02148">
    <property type="entry name" value="Fibro_Slime"/>
    <property type="match status" value="1"/>
</dbReference>
<dbReference type="InterPro" id="IPR051154">
    <property type="entry name" value="Prespore-cell_inducing_factor"/>
</dbReference>
<keyword evidence="8" id="KW-1185">Reference proteome</keyword>
<organism evidence="7 8">
    <name type="scientific">Tieghemostelium lacteum</name>
    <name type="common">Slime mold</name>
    <name type="synonym">Dictyostelium lacteum</name>
    <dbReference type="NCBI Taxonomy" id="361077"/>
    <lineage>
        <taxon>Eukaryota</taxon>
        <taxon>Amoebozoa</taxon>
        <taxon>Evosea</taxon>
        <taxon>Eumycetozoa</taxon>
        <taxon>Dictyostelia</taxon>
        <taxon>Dictyosteliales</taxon>
        <taxon>Raperosteliaceae</taxon>
        <taxon>Tieghemostelium</taxon>
    </lineage>
</organism>
<dbReference type="InParanoid" id="A0A151ZCE4"/>
<gene>
    <name evidence="7" type="ORF">DLAC_07362</name>
</gene>
<dbReference type="CDD" id="cd00603">
    <property type="entry name" value="IPT_PCSR"/>
    <property type="match status" value="1"/>
</dbReference>
<dbReference type="Pfam" id="PF07691">
    <property type="entry name" value="PA14"/>
    <property type="match status" value="1"/>
</dbReference>
<dbReference type="InterPro" id="IPR011658">
    <property type="entry name" value="PA14_dom"/>
</dbReference>
<dbReference type="InterPro" id="IPR037524">
    <property type="entry name" value="PA14/GLEYA"/>
</dbReference>
<name>A0A151ZCE4_TIELA</name>
<feature type="domain" description="PA14" evidence="6">
    <location>
        <begin position="55"/>
        <end position="211"/>
    </location>
</feature>
<dbReference type="InterPro" id="IPR002909">
    <property type="entry name" value="IPT_dom"/>
</dbReference>
<dbReference type="Pfam" id="PF01833">
    <property type="entry name" value="TIG"/>
    <property type="match status" value="1"/>
</dbReference>
<keyword evidence="5" id="KW-0472">Membrane</keyword>
<proteinExistence type="inferred from homology"/>
<keyword evidence="5" id="KW-1133">Transmembrane helix</keyword>
<dbReference type="EMBL" id="LODT01000034">
    <property type="protein sequence ID" value="KYQ91595.1"/>
    <property type="molecule type" value="Genomic_DNA"/>
</dbReference>
<evidence type="ECO:0000256" key="2">
    <source>
        <dbReference type="ARBA" id="ARBA00022729"/>
    </source>
</evidence>
<dbReference type="Gene3D" id="2.60.40.10">
    <property type="entry name" value="Immunoglobulins"/>
    <property type="match status" value="1"/>
</dbReference>
<dbReference type="PANTHER" id="PTHR31137:SF6">
    <property type="entry name" value="PROTEIN PSIC"/>
    <property type="match status" value="1"/>
</dbReference>
<dbReference type="InterPro" id="IPR013783">
    <property type="entry name" value="Ig-like_fold"/>
</dbReference>
<evidence type="ECO:0000313" key="8">
    <source>
        <dbReference type="Proteomes" id="UP000076078"/>
    </source>
</evidence>
<dbReference type="InterPro" id="IPR011874">
    <property type="entry name" value="Fibro_Slime"/>
</dbReference>
<feature type="transmembrane region" description="Helical" evidence="5">
    <location>
        <begin position="380"/>
        <end position="402"/>
    </location>
</feature>
<dbReference type="OrthoDB" id="14563at2759"/>
<comment type="similarity">
    <text evidence="1">Belongs to the prespore-cell-inducing factor family.</text>
</comment>
<dbReference type="AlphaFoldDB" id="A0A151ZCE4"/>